<organism evidence="1">
    <name type="scientific">bioreactor metagenome</name>
    <dbReference type="NCBI Taxonomy" id="1076179"/>
    <lineage>
        <taxon>unclassified sequences</taxon>
        <taxon>metagenomes</taxon>
        <taxon>ecological metagenomes</taxon>
    </lineage>
</organism>
<dbReference type="AlphaFoldDB" id="A0A644WR76"/>
<comment type="caution">
    <text evidence="1">The sequence shown here is derived from an EMBL/GenBank/DDBJ whole genome shotgun (WGS) entry which is preliminary data.</text>
</comment>
<evidence type="ECO:0000313" key="1">
    <source>
        <dbReference type="EMBL" id="MPM06340.1"/>
    </source>
</evidence>
<name>A0A644WR76_9ZZZZ</name>
<protein>
    <submittedName>
        <fullName evidence="1">Uncharacterized protein</fullName>
    </submittedName>
</protein>
<accession>A0A644WR76</accession>
<gene>
    <name evidence="1" type="ORF">SDC9_52639</name>
</gene>
<reference evidence="1" key="1">
    <citation type="submission" date="2019-08" db="EMBL/GenBank/DDBJ databases">
        <authorList>
            <person name="Kucharzyk K."/>
            <person name="Murdoch R.W."/>
            <person name="Higgins S."/>
            <person name="Loffler F."/>
        </authorList>
    </citation>
    <scope>NUCLEOTIDE SEQUENCE</scope>
</reference>
<proteinExistence type="predicted"/>
<sequence>MEVFANRTVEHLTFFQWLNAYEWMTKKEFKELQKYKQDNYRTEYEIYCKSR</sequence>
<dbReference type="EMBL" id="VSSQ01001219">
    <property type="protein sequence ID" value="MPM06340.1"/>
    <property type="molecule type" value="Genomic_DNA"/>
</dbReference>